<proteinExistence type="predicted"/>
<feature type="transmembrane region" description="Helical" evidence="1">
    <location>
        <begin position="20"/>
        <end position="39"/>
    </location>
</feature>
<organism evidence="2 3">
    <name type="scientific">Reinekea blandensis MED297</name>
    <dbReference type="NCBI Taxonomy" id="314283"/>
    <lineage>
        <taxon>Bacteria</taxon>
        <taxon>Pseudomonadati</taxon>
        <taxon>Pseudomonadota</taxon>
        <taxon>Gammaproteobacteria</taxon>
        <taxon>Oceanospirillales</taxon>
        <taxon>Saccharospirillaceae</taxon>
        <taxon>Reinekea</taxon>
    </lineage>
</organism>
<keyword evidence="1" id="KW-1133">Transmembrane helix</keyword>
<comment type="caution">
    <text evidence="2">The sequence shown here is derived from an EMBL/GenBank/DDBJ whole genome shotgun (WGS) entry which is preliminary data.</text>
</comment>
<evidence type="ECO:0000256" key="1">
    <source>
        <dbReference type="SAM" id="Phobius"/>
    </source>
</evidence>
<dbReference type="EMBL" id="AAOE01000031">
    <property type="protein sequence ID" value="EAR07824.1"/>
    <property type="molecule type" value="Genomic_DNA"/>
</dbReference>
<feature type="transmembrane region" description="Helical" evidence="1">
    <location>
        <begin position="108"/>
        <end position="130"/>
    </location>
</feature>
<feature type="transmembrane region" description="Helical" evidence="1">
    <location>
        <begin position="51"/>
        <end position="68"/>
    </location>
</feature>
<keyword evidence="3" id="KW-1185">Reference proteome</keyword>
<gene>
    <name evidence="2" type="ORF">MED297_05249</name>
</gene>
<dbReference type="AlphaFoldDB" id="A4BJ71"/>
<accession>A4BJ71</accession>
<protein>
    <submittedName>
        <fullName evidence="2">Uncharacterized protein</fullName>
    </submittedName>
</protein>
<name>A4BJ71_9GAMM</name>
<reference evidence="2 3" key="1">
    <citation type="submission" date="2006-02" db="EMBL/GenBank/DDBJ databases">
        <authorList>
            <person name="Pinhassi J."/>
            <person name="Pedros-Alio C."/>
            <person name="Ferriera S."/>
            <person name="Johnson J."/>
            <person name="Kravitz S."/>
            <person name="Halpern A."/>
            <person name="Remington K."/>
            <person name="Beeson K."/>
            <person name="Tran B."/>
            <person name="Rogers Y.-H."/>
            <person name="Friedman R."/>
            <person name="Venter J.C."/>
        </authorList>
    </citation>
    <scope>NUCLEOTIDE SEQUENCE [LARGE SCALE GENOMIC DNA]</scope>
    <source>
        <strain evidence="2 3">MED297</strain>
    </source>
</reference>
<keyword evidence="1" id="KW-0472">Membrane</keyword>
<dbReference type="Proteomes" id="UP000005953">
    <property type="component" value="Unassembled WGS sequence"/>
</dbReference>
<evidence type="ECO:0000313" key="2">
    <source>
        <dbReference type="EMBL" id="EAR07824.1"/>
    </source>
</evidence>
<dbReference type="RefSeq" id="WP_008048138.1">
    <property type="nucleotide sequence ID" value="NZ_CH724155.1"/>
</dbReference>
<sequence length="132" mass="14820">MELVHWLSAPVLVFADHGDVLYALSWLWGLTLLLLPVLLPMATSTSLKFKRISAISWLTPWCVLWLYWMYRGSQKGIGNVFLESISTLVISSVVATIFFLFRRTIGRAYYGGAGLSCILVLVMSMVTPYLGK</sequence>
<feature type="transmembrane region" description="Helical" evidence="1">
    <location>
        <begin position="80"/>
        <end position="101"/>
    </location>
</feature>
<keyword evidence="1" id="KW-0812">Transmembrane</keyword>
<evidence type="ECO:0000313" key="3">
    <source>
        <dbReference type="Proteomes" id="UP000005953"/>
    </source>
</evidence>
<dbReference type="HOGENOM" id="CLU_1915364_0_0_6"/>